<protein>
    <recommendedName>
        <fullName evidence="4">Lipoprotein</fullName>
    </recommendedName>
</protein>
<dbReference type="InterPro" id="IPR021727">
    <property type="entry name" value="DUF3299"/>
</dbReference>
<keyword evidence="3" id="KW-1185">Reference proteome</keyword>
<evidence type="ECO:0000313" key="2">
    <source>
        <dbReference type="EMBL" id="EAT12780.1"/>
    </source>
</evidence>
<sequence length="196" mass="22155">MLRFLLLITMGMTTLLLSQASLSNDANSQYTTIDWTDLIPEHDLEALKNPPAYLDEIEDGSEADQLSGQLSSDQFADKDDPYQRALASTDIKAEYNNQLVRVSGFIVPLEFDDEQVVTRFFFVPFFGACIHVPPPPPNQIIYSKFDKGIQLKVLYDPFWIEGKLVTELIENSVAKSAYTMEVHNIEPYTEPPSQSN</sequence>
<dbReference type="STRING" id="207949.RED65_11944"/>
<organism evidence="2 3">
    <name type="scientific">Bermanella marisrubri</name>
    <dbReference type="NCBI Taxonomy" id="207949"/>
    <lineage>
        <taxon>Bacteria</taxon>
        <taxon>Pseudomonadati</taxon>
        <taxon>Pseudomonadota</taxon>
        <taxon>Gammaproteobacteria</taxon>
        <taxon>Oceanospirillales</taxon>
        <taxon>Oceanospirillaceae</taxon>
        <taxon>Bermanella</taxon>
    </lineage>
</organism>
<dbReference type="Gene3D" id="2.40.50.870">
    <property type="entry name" value="Protein of unknown function (DUF3299)"/>
    <property type="match status" value="1"/>
</dbReference>
<dbReference type="EMBL" id="AAQH01000004">
    <property type="protein sequence ID" value="EAT12780.1"/>
    <property type="molecule type" value="Genomic_DNA"/>
</dbReference>
<comment type="caution">
    <text evidence="2">The sequence shown here is derived from an EMBL/GenBank/DDBJ whole genome shotgun (WGS) entry which is preliminary data.</text>
</comment>
<dbReference type="RefSeq" id="WP_007018670.1">
    <property type="nucleotide sequence ID" value="NZ_CH724118.1"/>
</dbReference>
<feature type="signal peptide" evidence="1">
    <location>
        <begin position="1"/>
        <end position="20"/>
    </location>
</feature>
<dbReference type="Pfam" id="PF11736">
    <property type="entry name" value="DUF3299"/>
    <property type="match status" value="1"/>
</dbReference>
<reference evidence="2 3" key="1">
    <citation type="submission" date="2006-03" db="EMBL/GenBank/DDBJ databases">
        <authorList>
            <person name="Pinhassi J."/>
            <person name="Pedros-Alio C."/>
            <person name="Ferriera S."/>
            <person name="Johnson J."/>
            <person name="Kravitz S."/>
            <person name="Halpern A."/>
            <person name="Remington K."/>
            <person name="Beeson K."/>
            <person name="Tran B."/>
            <person name="Rogers Y.-H."/>
            <person name="Friedman R."/>
            <person name="Venter J.C."/>
        </authorList>
    </citation>
    <scope>NUCLEOTIDE SEQUENCE [LARGE SCALE GENOMIC DNA]</scope>
    <source>
        <strain evidence="2 3">RED65</strain>
    </source>
</reference>
<name>Q1N3U4_9GAMM</name>
<evidence type="ECO:0008006" key="4">
    <source>
        <dbReference type="Google" id="ProtNLM"/>
    </source>
</evidence>
<keyword evidence="1" id="KW-0732">Signal</keyword>
<dbReference type="HOGENOM" id="CLU_099457_1_0_6"/>
<dbReference type="Proteomes" id="UP000004263">
    <property type="component" value="Unassembled WGS sequence"/>
</dbReference>
<evidence type="ECO:0000256" key="1">
    <source>
        <dbReference type="SAM" id="SignalP"/>
    </source>
</evidence>
<accession>Q1N3U4</accession>
<gene>
    <name evidence="2" type="ORF">RED65_11944</name>
</gene>
<dbReference type="AlphaFoldDB" id="Q1N3U4"/>
<evidence type="ECO:0000313" key="3">
    <source>
        <dbReference type="Proteomes" id="UP000004263"/>
    </source>
</evidence>
<proteinExistence type="predicted"/>
<feature type="chain" id="PRO_5004194547" description="Lipoprotein" evidence="1">
    <location>
        <begin position="21"/>
        <end position="196"/>
    </location>
</feature>